<dbReference type="GO" id="GO:0030246">
    <property type="term" value="F:carbohydrate binding"/>
    <property type="evidence" value="ECO:0007669"/>
    <property type="project" value="InterPro"/>
</dbReference>
<feature type="chain" id="PRO_5038907110" description="chitinase" evidence="8">
    <location>
        <begin position="31"/>
        <end position="420"/>
    </location>
</feature>
<dbReference type="InterPro" id="IPR011583">
    <property type="entry name" value="Chitinase_II/V-like_cat"/>
</dbReference>
<dbReference type="EC" id="3.2.1.14" evidence="1"/>
<proteinExistence type="inferred from homology"/>
<comment type="caution">
    <text evidence="10">The sequence shown here is derived from an EMBL/GenBank/DDBJ whole genome shotgun (WGS) entry which is preliminary data.</text>
</comment>
<dbReference type="InterPro" id="IPR036573">
    <property type="entry name" value="CBM_sf_5/12"/>
</dbReference>
<dbReference type="RefSeq" id="WP_061080413.1">
    <property type="nucleotide sequence ID" value="NZ_JAAXPG010000005.1"/>
</dbReference>
<keyword evidence="8" id="KW-0732">Signal</keyword>
<dbReference type="InterPro" id="IPR017853">
    <property type="entry name" value="GH"/>
</dbReference>
<evidence type="ECO:0000313" key="11">
    <source>
        <dbReference type="Proteomes" id="UP000553209"/>
    </source>
</evidence>
<evidence type="ECO:0000256" key="5">
    <source>
        <dbReference type="RuleBase" id="RU000489"/>
    </source>
</evidence>
<dbReference type="SMART" id="SM00495">
    <property type="entry name" value="ChtBD3"/>
    <property type="match status" value="1"/>
</dbReference>
<evidence type="ECO:0000256" key="2">
    <source>
        <dbReference type="ARBA" id="ARBA00022801"/>
    </source>
</evidence>
<dbReference type="PROSITE" id="PS51910">
    <property type="entry name" value="GH18_2"/>
    <property type="match status" value="1"/>
</dbReference>
<evidence type="ECO:0000256" key="1">
    <source>
        <dbReference type="ARBA" id="ARBA00012729"/>
    </source>
</evidence>
<keyword evidence="11" id="KW-1185">Reference proteome</keyword>
<dbReference type="GO" id="GO:0008843">
    <property type="term" value="F:endochitinase activity"/>
    <property type="evidence" value="ECO:0007669"/>
    <property type="project" value="UniProtKB-EC"/>
</dbReference>
<keyword evidence="2 5" id="KW-0378">Hydrolase</keyword>
<evidence type="ECO:0000256" key="7">
    <source>
        <dbReference type="SAM" id="MobiDB-lite"/>
    </source>
</evidence>
<dbReference type="InterPro" id="IPR001223">
    <property type="entry name" value="Glyco_hydro18_cat"/>
</dbReference>
<protein>
    <recommendedName>
        <fullName evidence="1">chitinase</fullName>
        <ecNumber evidence="1">3.2.1.14</ecNumber>
    </recommendedName>
</protein>
<evidence type="ECO:0000259" key="9">
    <source>
        <dbReference type="PROSITE" id="PS51910"/>
    </source>
</evidence>
<dbReference type="SMART" id="SM00636">
    <property type="entry name" value="Glyco_18"/>
    <property type="match status" value="1"/>
</dbReference>
<dbReference type="PANTHER" id="PTHR45708:SF49">
    <property type="entry name" value="ENDOCHITINASE"/>
    <property type="match status" value="1"/>
</dbReference>
<feature type="domain" description="GH18" evidence="9">
    <location>
        <begin position="58"/>
        <end position="348"/>
    </location>
</feature>
<comment type="similarity">
    <text evidence="6">Belongs to the glycosyl hydrolase 18 family.</text>
</comment>
<reference evidence="10 11" key="1">
    <citation type="submission" date="2020-04" db="EMBL/GenBank/DDBJ databases">
        <title>MicrobeNet Type strains.</title>
        <authorList>
            <person name="Nicholson A.C."/>
        </authorList>
    </citation>
    <scope>NUCLEOTIDE SEQUENCE [LARGE SCALE GENOMIC DNA]</scope>
    <source>
        <strain evidence="10 11">ATCC 23612</strain>
    </source>
</reference>
<dbReference type="CDD" id="cd02871">
    <property type="entry name" value="GH18_chitinase_D-like"/>
    <property type="match status" value="1"/>
</dbReference>
<dbReference type="SUPFAM" id="SSF51055">
    <property type="entry name" value="Carbohydrate binding domain"/>
    <property type="match status" value="1"/>
</dbReference>
<evidence type="ECO:0000256" key="8">
    <source>
        <dbReference type="SAM" id="SignalP"/>
    </source>
</evidence>
<dbReference type="GO" id="GO:0005975">
    <property type="term" value="P:carbohydrate metabolic process"/>
    <property type="evidence" value="ECO:0007669"/>
    <property type="project" value="InterPro"/>
</dbReference>
<dbReference type="SUPFAM" id="SSF51445">
    <property type="entry name" value="(Trans)glycosidases"/>
    <property type="match status" value="1"/>
</dbReference>
<feature type="region of interest" description="Disordered" evidence="7">
    <location>
        <begin position="346"/>
        <end position="368"/>
    </location>
</feature>
<accession>A0A7X6M9Z4</accession>
<dbReference type="InterPro" id="IPR001579">
    <property type="entry name" value="Glyco_hydro_18_chit_AS"/>
</dbReference>
<dbReference type="PROSITE" id="PS01095">
    <property type="entry name" value="GH18_1"/>
    <property type="match status" value="1"/>
</dbReference>
<dbReference type="AlphaFoldDB" id="A0A7X6M9Z4"/>
<feature type="signal peptide" evidence="8">
    <location>
        <begin position="1"/>
        <end position="30"/>
    </location>
</feature>
<dbReference type="Proteomes" id="UP000553209">
    <property type="component" value="Unassembled WGS sequence"/>
</dbReference>
<dbReference type="InterPro" id="IPR003610">
    <property type="entry name" value="CBM5/12"/>
</dbReference>
<evidence type="ECO:0000313" key="10">
    <source>
        <dbReference type="EMBL" id="NKY97488.1"/>
    </source>
</evidence>
<sequence length="420" mass="44155">MPEHRLRKAPRAAKAALTGALALLTAGLLAGFSQLSPAPAEVETVSDSDSAQVRQTGQWLTGYWHNFDNGSTVMPLSEIPSEYNLVAVAFAGNHPTLDGGITFNLASGELDGYTDQQFRDDIAAIQAEGRKVIISVGGELGHVDVTNTAQARNFADTTYQLMQDYGFDGVDIDLEHGINAQYMSDALHDLSGRAGADLIVTMAPQTIDFQSPDREYYKLASNISDILTIVNMQYYNSGSMLGCDGQVYHQGTPDFVAALACIQLEMGLSPDQVGLGLPAVQSAAGGGYMAPGQVVRALDCLEAGTNCGSFSPAAPYGPIGGVMTWSINWDATSGYAFAETVSARLAGGPGDGGGPTEEPTDGPTEQPGDCTAAAWTADSVYTGGDVVSHGGSEYRAQWWTQGEEPGTTGEWGVWRLVGTC</sequence>
<dbReference type="Pfam" id="PF02839">
    <property type="entry name" value="CBM_5_12"/>
    <property type="match status" value="1"/>
</dbReference>
<dbReference type="PANTHER" id="PTHR45708">
    <property type="entry name" value="ENDOCHITINASE"/>
    <property type="match status" value="1"/>
</dbReference>
<dbReference type="Gene3D" id="2.10.10.20">
    <property type="entry name" value="Carbohydrate-binding module superfamily 5/12"/>
    <property type="match status" value="1"/>
</dbReference>
<dbReference type="GO" id="GO:0008061">
    <property type="term" value="F:chitin binding"/>
    <property type="evidence" value="ECO:0007669"/>
    <property type="project" value="InterPro"/>
</dbReference>
<dbReference type="InterPro" id="IPR050542">
    <property type="entry name" value="Glycosyl_Hydrlase18_Chitinase"/>
</dbReference>
<dbReference type="EMBL" id="JAAXPG010000005">
    <property type="protein sequence ID" value="NKY97488.1"/>
    <property type="molecule type" value="Genomic_DNA"/>
</dbReference>
<organism evidence="10 11">
    <name type="scientific">Nocardiopsis alborubida</name>
    <dbReference type="NCBI Taxonomy" id="146802"/>
    <lineage>
        <taxon>Bacteria</taxon>
        <taxon>Bacillati</taxon>
        <taxon>Actinomycetota</taxon>
        <taxon>Actinomycetes</taxon>
        <taxon>Streptosporangiales</taxon>
        <taxon>Nocardiopsidaceae</taxon>
        <taxon>Nocardiopsis</taxon>
    </lineage>
</organism>
<dbReference type="CDD" id="cd12215">
    <property type="entry name" value="ChiC_BD"/>
    <property type="match status" value="1"/>
</dbReference>
<dbReference type="Pfam" id="PF00704">
    <property type="entry name" value="Glyco_hydro_18"/>
    <property type="match status" value="1"/>
</dbReference>
<name>A0A7X6M9Z4_9ACTN</name>
<gene>
    <name evidence="10" type="ORF">HGB44_07355</name>
</gene>
<dbReference type="Gene3D" id="3.20.20.80">
    <property type="entry name" value="Glycosidases"/>
    <property type="match status" value="1"/>
</dbReference>
<keyword evidence="4 5" id="KW-0326">Glycosidase</keyword>
<evidence type="ECO:0000256" key="6">
    <source>
        <dbReference type="RuleBase" id="RU004453"/>
    </source>
</evidence>
<evidence type="ECO:0000256" key="3">
    <source>
        <dbReference type="ARBA" id="ARBA00023277"/>
    </source>
</evidence>
<keyword evidence="3" id="KW-0119">Carbohydrate metabolism</keyword>
<evidence type="ECO:0000256" key="4">
    <source>
        <dbReference type="ARBA" id="ARBA00023295"/>
    </source>
</evidence>
<dbReference type="GO" id="GO:0005576">
    <property type="term" value="C:extracellular region"/>
    <property type="evidence" value="ECO:0007669"/>
    <property type="project" value="InterPro"/>
</dbReference>